<sequence length="601" mass="64024">MIAHAVLFHGTDLAGPGQQRLLEDAAQGRTLVALDSQALAWTLREGLAATILDDWLDETAQASARALATRLETSWFEPARAGLTFDGLCWPEFDREALYAYWLSAATAHGLMTALVARGVRALTVFRRNPPRPMLYFEPADTAALYWAAAFPGQVESVVLPEPQEAATPSPAPDGDAQPDFFLHDNAELLRGRAAVCLNPLEVFRLGRHIRELRAAFGDRVVLVVNSHLPEHIRPIARDTGLPVLGLGPAGNPGPDVAGRCAQALELLQNAQPEPLRTMLAVNAAHFAALFRRWTWLEATRGYWRRAMAAAPPALVAVSSLEDSESQLPASVAGELGIPSLCLPHGVGLTRAARPKADLVLHLGQGDREAYLRSGITAKRLVPCADLGIENEYPVDTGLPWAAAKGKLNVLALMAATGRPGVLYPVLALGAQLAALRALAAPPADLAPRLALSLKTHPGLPDLEAVDAAGPEARALLAPLDLPLARALAAADLVVALNYTGVGVLHCAEAGKPLLHFRLDPHLGRAEPFPFADIYDPAGDMTLSADAFWAAVRRFLTEPEYAQGLASKARDFARGFHAGKRRSLRDIAADFAPQGGGSCAS</sequence>
<reference evidence="1 2" key="1">
    <citation type="submission" date="2017-06" db="EMBL/GenBank/DDBJ databases">
        <authorList>
            <person name="Kim H.J."/>
            <person name="Triplett B.A."/>
        </authorList>
    </citation>
    <scope>NUCLEOTIDE SEQUENCE [LARGE SCALE GENOMIC DNA]</scope>
    <source>
        <strain evidence="1 2">DSM 13116</strain>
    </source>
</reference>
<dbReference type="Proteomes" id="UP000198324">
    <property type="component" value="Unassembled WGS sequence"/>
</dbReference>
<proteinExistence type="predicted"/>
<protein>
    <submittedName>
        <fullName evidence="1">Uncharacterized protein</fullName>
    </submittedName>
</protein>
<dbReference type="RefSeq" id="WP_089275016.1">
    <property type="nucleotide sequence ID" value="NZ_FZOC01000006.1"/>
</dbReference>
<organism evidence="1 2">
    <name type="scientific">Humidesulfovibrio mexicanus</name>
    <dbReference type="NCBI Taxonomy" id="147047"/>
    <lineage>
        <taxon>Bacteria</taxon>
        <taxon>Pseudomonadati</taxon>
        <taxon>Thermodesulfobacteriota</taxon>
        <taxon>Desulfovibrionia</taxon>
        <taxon>Desulfovibrionales</taxon>
        <taxon>Desulfovibrionaceae</taxon>
        <taxon>Humidesulfovibrio</taxon>
    </lineage>
</organism>
<gene>
    <name evidence="1" type="ORF">SAMN04488503_2816</name>
</gene>
<dbReference type="SUPFAM" id="SSF53756">
    <property type="entry name" value="UDP-Glycosyltransferase/glycogen phosphorylase"/>
    <property type="match status" value="1"/>
</dbReference>
<evidence type="ECO:0000313" key="2">
    <source>
        <dbReference type="Proteomes" id="UP000198324"/>
    </source>
</evidence>
<keyword evidence="2" id="KW-1185">Reference proteome</keyword>
<accession>A0A239BXC7</accession>
<name>A0A239BXC7_9BACT</name>
<evidence type="ECO:0000313" key="1">
    <source>
        <dbReference type="EMBL" id="SNS11724.1"/>
    </source>
</evidence>
<dbReference type="AlphaFoldDB" id="A0A239BXC7"/>
<dbReference type="EMBL" id="FZOC01000006">
    <property type="protein sequence ID" value="SNS11724.1"/>
    <property type="molecule type" value="Genomic_DNA"/>
</dbReference>